<organism evidence="2 3">
    <name type="scientific">Bos mutus</name>
    <name type="common">wild yak</name>
    <dbReference type="NCBI Taxonomy" id="72004"/>
    <lineage>
        <taxon>Eukaryota</taxon>
        <taxon>Metazoa</taxon>
        <taxon>Chordata</taxon>
        <taxon>Craniata</taxon>
        <taxon>Vertebrata</taxon>
        <taxon>Euteleostomi</taxon>
        <taxon>Mammalia</taxon>
        <taxon>Eutheria</taxon>
        <taxon>Laurasiatheria</taxon>
        <taxon>Artiodactyla</taxon>
        <taxon>Ruminantia</taxon>
        <taxon>Pecora</taxon>
        <taxon>Bovidae</taxon>
        <taxon>Bovinae</taxon>
        <taxon>Bos</taxon>
    </lineage>
</organism>
<keyword evidence="3" id="KW-1185">Reference proteome</keyword>
<feature type="region of interest" description="Disordered" evidence="1">
    <location>
        <begin position="1"/>
        <end position="31"/>
    </location>
</feature>
<name>A0A6B0S7W9_9CETA</name>
<feature type="compositionally biased region" description="Basic and acidic residues" evidence="1">
    <location>
        <begin position="19"/>
        <end position="31"/>
    </location>
</feature>
<feature type="compositionally biased region" description="Acidic residues" evidence="1">
    <location>
        <begin position="1"/>
        <end position="18"/>
    </location>
</feature>
<evidence type="ECO:0000256" key="1">
    <source>
        <dbReference type="SAM" id="MobiDB-lite"/>
    </source>
</evidence>
<proteinExistence type="predicted"/>
<gene>
    <name evidence="2" type="ORF">E5288_WYG017875</name>
</gene>
<evidence type="ECO:0000313" key="2">
    <source>
        <dbReference type="EMBL" id="MXQ96967.1"/>
    </source>
</evidence>
<dbReference type="AlphaFoldDB" id="A0A6B0S7W9"/>
<reference evidence="2" key="1">
    <citation type="submission" date="2019-10" db="EMBL/GenBank/DDBJ databases">
        <title>The sequence and de novo assembly of the wild yak genome.</title>
        <authorList>
            <person name="Liu Y."/>
        </authorList>
    </citation>
    <scope>NUCLEOTIDE SEQUENCE [LARGE SCALE GENOMIC DNA]</scope>
    <source>
        <strain evidence="2">WY2019</strain>
    </source>
</reference>
<accession>A0A6B0S7W9</accession>
<dbReference type="Proteomes" id="UP000322234">
    <property type="component" value="Unassembled WGS sequence"/>
</dbReference>
<evidence type="ECO:0000313" key="3">
    <source>
        <dbReference type="Proteomes" id="UP000322234"/>
    </source>
</evidence>
<sequence length="121" mass="13154">MEIAGEETETASEDMAAEDTERASEETGHGRDFPGRLFSASFLTRLLSLAIKCQRSQDLFLLILLVRTLSLGNLTYDPDSSQSSMEDSFRGLVSHQTPLMSSGSILSLTVLPCGYRSSESG</sequence>
<protein>
    <submittedName>
        <fullName evidence="2">Uncharacterized protein</fullName>
    </submittedName>
</protein>
<dbReference type="EMBL" id="VBQZ03000177">
    <property type="protein sequence ID" value="MXQ96967.1"/>
    <property type="molecule type" value="Genomic_DNA"/>
</dbReference>
<comment type="caution">
    <text evidence="2">The sequence shown here is derived from an EMBL/GenBank/DDBJ whole genome shotgun (WGS) entry which is preliminary data.</text>
</comment>